<proteinExistence type="predicted"/>
<feature type="region of interest" description="Disordered" evidence="1">
    <location>
        <begin position="67"/>
        <end position="118"/>
    </location>
</feature>
<accession>A0A4P6KBI8</accession>
<keyword evidence="3" id="KW-1185">Reference proteome</keyword>
<dbReference type="EMBL" id="CP035806">
    <property type="protein sequence ID" value="QBE47665.1"/>
    <property type="molecule type" value="Genomic_DNA"/>
</dbReference>
<dbReference type="AlphaFoldDB" id="A0A4P6KBI8"/>
<sequence>MNHTLNDAQLLVLRWVAAGADLKHPPNDTFKTSAVALHTRGLVNLDKRRGRWSIEITDAGKFYLEHGFHPKAGPPKPTPKAKAAASTPSPKRAHKAAVVSAAPAELQDASDSEAEPRQTIHRETLPIPDQLRRPHKAVKEIVDHKARLGIPAEQHSRALLILHALAQEAICRGWEVIPNPSKFEVDRWNGRRKRVSPGPDLFSIDAGAAPAALRFRVQHKRVDHVPTEKELAEQAKYSWSRPPKYDYLPTDRLRLDLRSGSSNSLTLDDTASTRIEDKLLRAVEKIEQLTVHARELAERQRQIEIQRQLERERAEQLRKRAARYSSWYDTLEQLRADFVRHRELSEVVASLRRATAERGPEHEFPEILGAYLSWSEEHLEESDPLRRIPLPQGDRPDLTYDEWREWKRHNSRSW</sequence>
<dbReference type="KEGG" id="ltr:EVS81_01485"/>
<dbReference type="OrthoDB" id="3989267at2"/>
<feature type="compositionally biased region" description="Low complexity" evidence="1">
    <location>
        <begin position="80"/>
        <end position="104"/>
    </location>
</feature>
<evidence type="ECO:0000313" key="3">
    <source>
        <dbReference type="Proteomes" id="UP000289260"/>
    </source>
</evidence>
<dbReference type="Proteomes" id="UP000289260">
    <property type="component" value="Chromosome"/>
</dbReference>
<gene>
    <name evidence="2" type="ORF">EVS81_01485</name>
</gene>
<evidence type="ECO:0000313" key="2">
    <source>
        <dbReference type="EMBL" id="QBE47665.1"/>
    </source>
</evidence>
<protein>
    <recommendedName>
        <fullName evidence="4">PE-PGRS family protein</fullName>
    </recommendedName>
</protein>
<evidence type="ECO:0008006" key="4">
    <source>
        <dbReference type="Google" id="ProtNLM"/>
    </source>
</evidence>
<evidence type="ECO:0000256" key="1">
    <source>
        <dbReference type="SAM" id="MobiDB-lite"/>
    </source>
</evidence>
<name>A0A4P6KBI8_9MICO</name>
<reference evidence="2 3" key="1">
    <citation type="submission" date="2019-02" db="EMBL/GenBank/DDBJ databases">
        <authorList>
            <person name="Sun L."/>
            <person name="Pan D."/>
            <person name="Wu X."/>
        </authorList>
    </citation>
    <scope>NUCLEOTIDE SEQUENCE [LARGE SCALE GENOMIC DNA]</scope>
    <source>
        <strain evidence="2 3">JW-1</strain>
    </source>
</reference>
<organism evidence="2 3">
    <name type="scientific">Leucobacter triazinivorans</name>
    <dbReference type="NCBI Taxonomy" id="1784719"/>
    <lineage>
        <taxon>Bacteria</taxon>
        <taxon>Bacillati</taxon>
        <taxon>Actinomycetota</taxon>
        <taxon>Actinomycetes</taxon>
        <taxon>Micrococcales</taxon>
        <taxon>Microbacteriaceae</taxon>
        <taxon>Leucobacter</taxon>
    </lineage>
</organism>
<dbReference type="RefSeq" id="WP_130108820.1">
    <property type="nucleotide sequence ID" value="NZ_CP035806.1"/>
</dbReference>